<dbReference type="PANTHER" id="PTHR34861">
    <property type="match status" value="1"/>
</dbReference>
<dbReference type="Proteomes" id="UP000279259">
    <property type="component" value="Unassembled WGS sequence"/>
</dbReference>
<evidence type="ECO:0000313" key="2">
    <source>
        <dbReference type="Proteomes" id="UP000279259"/>
    </source>
</evidence>
<comment type="caution">
    <text evidence="1">The sequence shown here is derived from an EMBL/GenBank/DDBJ whole genome shotgun (WGS) entry which is preliminary data.</text>
</comment>
<proteinExistence type="predicted"/>
<dbReference type="Gene3D" id="3.50.30.50">
    <property type="entry name" value="Putative cyclase"/>
    <property type="match status" value="1"/>
</dbReference>
<gene>
    <name evidence="1" type="ORF">EHS25_000938</name>
</gene>
<accession>A0A427YXN7</accession>
<dbReference type="SUPFAM" id="SSF102198">
    <property type="entry name" value="Putative cyclase"/>
    <property type="match status" value="1"/>
</dbReference>
<reference evidence="1 2" key="1">
    <citation type="submission" date="2018-11" db="EMBL/GenBank/DDBJ databases">
        <title>Genome sequence of Saitozyma podzolica DSM 27192.</title>
        <authorList>
            <person name="Aliyu H."/>
            <person name="Gorte O."/>
            <person name="Ochsenreither K."/>
        </authorList>
    </citation>
    <scope>NUCLEOTIDE SEQUENCE [LARGE SCALE GENOMIC DNA]</scope>
    <source>
        <strain evidence="1 2">DSM 27192</strain>
    </source>
</reference>
<dbReference type="STRING" id="1890683.A0A427YXN7"/>
<dbReference type="OrthoDB" id="5396at2759"/>
<dbReference type="GO" id="GO:0019441">
    <property type="term" value="P:L-tryptophan catabolic process to kynurenine"/>
    <property type="evidence" value="ECO:0007669"/>
    <property type="project" value="InterPro"/>
</dbReference>
<protein>
    <recommendedName>
        <fullName evidence="3">Cyclase</fullName>
    </recommendedName>
</protein>
<dbReference type="InterPro" id="IPR037175">
    <property type="entry name" value="KFase_sf"/>
</dbReference>
<dbReference type="AlphaFoldDB" id="A0A427YXN7"/>
<evidence type="ECO:0008006" key="3">
    <source>
        <dbReference type="Google" id="ProtNLM"/>
    </source>
</evidence>
<evidence type="ECO:0000313" key="1">
    <source>
        <dbReference type="EMBL" id="RSH95845.1"/>
    </source>
</evidence>
<keyword evidence="2" id="KW-1185">Reference proteome</keyword>
<name>A0A427YXN7_9TREE</name>
<organism evidence="1 2">
    <name type="scientific">Saitozyma podzolica</name>
    <dbReference type="NCBI Taxonomy" id="1890683"/>
    <lineage>
        <taxon>Eukaryota</taxon>
        <taxon>Fungi</taxon>
        <taxon>Dikarya</taxon>
        <taxon>Basidiomycota</taxon>
        <taxon>Agaricomycotina</taxon>
        <taxon>Tremellomycetes</taxon>
        <taxon>Tremellales</taxon>
        <taxon>Trimorphomycetaceae</taxon>
        <taxon>Saitozyma</taxon>
    </lineage>
</organism>
<dbReference type="EMBL" id="RSCD01000001">
    <property type="protein sequence ID" value="RSH95845.1"/>
    <property type="molecule type" value="Genomic_DNA"/>
</dbReference>
<dbReference type="PANTHER" id="PTHR34861:SF11">
    <property type="entry name" value="CYCLASE"/>
    <property type="match status" value="1"/>
</dbReference>
<sequence>MSPKTCPFYALPYDPEGPPYNAWGLYGPDDELGRLNLITPEAIKRGRDEIKEGIAISLNMPLGMRAWTKHRDTFKHEIAPLNGMGFGTGPSRTFQSKASTGLTEAFLALSEDEYADMLSKPRESAGVQQGEEMYRWHWEKGIAAVASDTIGYESLPHQTQPSCHDVFLGAWGMPIGELFDLRELSRQCERLGRWSFFFASMPLLVEGGIASPPNAQAIL</sequence>
<dbReference type="GO" id="GO:0004061">
    <property type="term" value="F:arylformamidase activity"/>
    <property type="evidence" value="ECO:0007669"/>
    <property type="project" value="InterPro"/>
</dbReference>